<protein>
    <recommendedName>
        <fullName evidence="4">Gfo/Idh/MocA-like oxidoreductase N-terminal domain-containing protein</fullName>
    </recommendedName>
</protein>
<dbReference type="EMBL" id="UINC01065565">
    <property type="protein sequence ID" value="SVB95370.1"/>
    <property type="molecule type" value="Genomic_DNA"/>
</dbReference>
<proteinExistence type="predicted"/>
<dbReference type="GO" id="GO:0000166">
    <property type="term" value="F:nucleotide binding"/>
    <property type="evidence" value="ECO:0007669"/>
    <property type="project" value="InterPro"/>
</dbReference>
<sequence>MAAKPHAQALNDLKKIIDIKGVFSRNSEKCQIFANKYEMPSTDNIDDLVNDSNLDMVIIITPPNQRLELIEKFSSVGKHILMEKPIERTTKEAEKIVNICKKNNVKLGIVFQHRFRESSQKLKKIIESNSLGSIFSVQVNIPWWRNQSYYDELGRGTYERDGGGVLISQAIHTLDLMLSLVGPVNEVQAISQTTNFHKMESEDFVAGGMKFNNGAIGSFFASTSCYPGYAES</sequence>
<dbReference type="Pfam" id="PF01408">
    <property type="entry name" value="GFO_IDH_MocA"/>
    <property type="match status" value="1"/>
</dbReference>
<reference evidence="3" key="1">
    <citation type="submission" date="2018-05" db="EMBL/GenBank/DDBJ databases">
        <authorList>
            <person name="Lanie J.A."/>
            <person name="Ng W.-L."/>
            <person name="Kazmierczak K.M."/>
            <person name="Andrzejewski T.M."/>
            <person name="Davidsen T.M."/>
            <person name="Wayne K.J."/>
            <person name="Tettelin H."/>
            <person name="Glass J.I."/>
            <person name="Rusch D."/>
            <person name="Podicherti R."/>
            <person name="Tsui H.-C.T."/>
            <person name="Winkler M.E."/>
        </authorList>
    </citation>
    <scope>NUCLEOTIDE SEQUENCE</scope>
</reference>
<dbReference type="Pfam" id="PF22725">
    <property type="entry name" value="GFO_IDH_MocA_C3"/>
    <property type="match status" value="1"/>
</dbReference>
<evidence type="ECO:0000259" key="2">
    <source>
        <dbReference type="Pfam" id="PF22725"/>
    </source>
</evidence>
<dbReference type="InterPro" id="IPR000683">
    <property type="entry name" value="Gfo/Idh/MocA-like_OxRdtase_N"/>
</dbReference>
<gene>
    <name evidence="3" type="ORF">METZ01_LOCUS248224</name>
</gene>
<feature type="non-terminal residue" evidence="3">
    <location>
        <position position="232"/>
    </location>
</feature>
<feature type="domain" description="Gfo/Idh/MocA-like oxidoreductase N-terminal" evidence="1">
    <location>
        <begin position="2"/>
        <end position="108"/>
    </location>
</feature>
<evidence type="ECO:0000313" key="3">
    <source>
        <dbReference type="EMBL" id="SVB95370.1"/>
    </source>
</evidence>
<dbReference type="PANTHER" id="PTHR43249">
    <property type="entry name" value="UDP-N-ACETYL-2-AMINO-2-DEOXY-D-GLUCURONATE OXIDASE"/>
    <property type="match status" value="1"/>
</dbReference>
<dbReference type="Gene3D" id="3.40.50.720">
    <property type="entry name" value="NAD(P)-binding Rossmann-like Domain"/>
    <property type="match status" value="1"/>
</dbReference>
<evidence type="ECO:0008006" key="4">
    <source>
        <dbReference type="Google" id="ProtNLM"/>
    </source>
</evidence>
<dbReference type="InterPro" id="IPR055170">
    <property type="entry name" value="GFO_IDH_MocA-like_dom"/>
</dbReference>
<name>A0A382I6U9_9ZZZZ</name>
<dbReference type="InterPro" id="IPR052515">
    <property type="entry name" value="Gfo/Idh/MocA_Oxidoreductase"/>
</dbReference>
<evidence type="ECO:0000259" key="1">
    <source>
        <dbReference type="Pfam" id="PF01408"/>
    </source>
</evidence>
<dbReference type="Gene3D" id="3.30.360.10">
    <property type="entry name" value="Dihydrodipicolinate Reductase, domain 2"/>
    <property type="match status" value="1"/>
</dbReference>
<dbReference type="InterPro" id="IPR036291">
    <property type="entry name" value="NAD(P)-bd_dom_sf"/>
</dbReference>
<dbReference type="PANTHER" id="PTHR43249:SF1">
    <property type="entry name" value="D-GLUCOSIDE 3-DEHYDROGENASE"/>
    <property type="match status" value="1"/>
</dbReference>
<accession>A0A382I6U9</accession>
<organism evidence="3">
    <name type="scientific">marine metagenome</name>
    <dbReference type="NCBI Taxonomy" id="408172"/>
    <lineage>
        <taxon>unclassified sequences</taxon>
        <taxon>metagenomes</taxon>
        <taxon>ecological metagenomes</taxon>
    </lineage>
</organism>
<feature type="domain" description="GFO/IDH/MocA-like oxidoreductase" evidence="2">
    <location>
        <begin position="120"/>
        <end position="229"/>
    </location>
</feature>
<dbReference type="SUPFAM" id="SSF51735">
    <property type="entry name" value="NAD(P)-binding Rossmann-fold domains"/>
    <property type="match status" value="1"/>
</dbReference>
<dbReference type="AlphaFoldDB" id="A0A382I6U9"/>
<dbReference type="SUPFAM" id="SSF55347">
    <property type="entry name" value="Glyceraldehyde-3-phosphate dehydrogenase-like, C-terminal domain"/>
    <property type="match status" value="1"/>
</dbReference>